<dbReference type="InterPro" id="IPR013976">
    <property type="entry name" value="HDOD"/>
</dbReference>
<dbReference type="RefSeq" id="WP_106846114.1">
    <property type="nucleotide sequence ID" value="NZ_CP027792.1"/>
</dbReference>
<dbReference type="Gene3D" id="1.10.3210.10">
    <property type="entry name" value="Hypothetical protein af1432"/>
    <property type="match status" value="1"/>
</dbReference>
<sequence length="468" mass="51845">MLDILRRLLGRPRPAPAPPSPSPELRSRQQFEALDRLAPLATANSLAATPSFVRREPVLGRDERIAGYTFNLQDNLQSRLQGKQDLRHKVYDDVLLRSLASLGIHSLLGHRLAFVGLSPVSLDNPLLTQLPAHNTVLMLKPGRQPLVPELLAPRLDALRRAGFAMGWVLSARALAEHPALEPLAAQGEYVQFQTAGLDGLQLDALRQSLQRQRPPRAPALRLMAQELRAQEEFHLCFQMGFDYFLGDFVTRRDDWHPPRSETNQALTLKLLNLLRGDEDLRSIARQITTDPVMTFKLLRYLNSPAMGLREPVLTIDSALQLLGRERCYRWLSLLLFDIRQAGFRERLLSEQALTRAFFLEGVAGQGRVPDCPDELFLLGLFSMLDLLTGQSLPALAQAARLPPAVQQALLGQPGIYREALALARAHENPDTEALDAPAAACGLDAAQVLRLGIEALDKAYATLALGQA</sequence>
<organism evidence="2 3">
    <name type="scientific">Pulveribacter suum</name>
    <dbReference type="NCBI Taxonomy" id="2116657"/>
    <lineage>
        <taxon>Bacteria</taxon>
        <taxon>Pseudomonadati</taxon>
        <taxon>Pseudomonadota</taxon>
        <taxon>Betaproteobacteria</taxon>
        <taxon>Burkholderiales</taxon>
        <taxon>Comamonadaceae</taxon>
        <taxon>Pulveribacter</taxon>
    </lineage>
</organism>
<dbReference type="PANTHER" id="PTHR33525:SF4">
    <property type="entry name" value="CYCLIC DI-GMP PHOSPHODIESTERASE CDGJ"/>
    <property type="match status" value="1"/>
</dbReference>
<gene>
    <name evidence="2" type="ORF">C7H73_07740</name>
</gene>
<dbReference type="Proteomes" id="UP000241829">
    <property type="component" value="Chromosome"/>
</dbReference>
<dbReference type="InterPro" id="IPR052340">
    <property type="entry name" value="RNase_Y/CdgJ"/>
</dbReference>
<dbReference type="AlphaFoldDB" id="A0A2P1NKJ3"/>
<dbReference type="KEGG" id="melm:C7H73_07740"/>
<evidence type="ECO:0000313" key="3">
    <source>
        <dbReference type="Proteomes" id="UP000241829"/>
    </source>
</evidence>
<dbReference type="OrthoDB" id="9804751at2"/>
<dbReference type="PROSITE" id="PS51833">
    <property type="entry name" value="HDOD"/>
    <property type="match status" value="1"/>
</dbReference>
<dbReference type="Pfam" id="PF08668">
    <property type="entry name" value="HDOD"/>
    <property type="match status" value="1"/>
</dbReference>
<evidence type="ECO:0000259" key="1">
    <source>
        <dbReference type="PROSITE" id="PS51833"/>
    </source>
</evidence>
<feature type="domain" description="HDOD" evidence="1">
    <location>
        <begin position="260"/>
        <end position="447"/>
    </location>
</feature>
<protein>
    <recommendedName>
        <fullName evidence="1">HDOD domain-containing protein</fullName>
    </recommendedName>
</protein>
<proteinExistence type="predicted"/>
<reference evidence="3" key="1">
    <citation type="submission" date="2018-03" db="EMBL/GenBank/DDBJ databases">
        <title>Genome sequencing of Melaminivora sp. strain SC2-7.</title>
        <authorList>
            <person name="Kim S.-J."/>
            <person name="Heo J."/>
            <person name="Ahn J.-H."/>
            <person name="Kwon S.-W."/>
        </authorList>
    </citation>
    <scope>NUCLEOTIDE SEQUENCE [LARGE SCALE GENOMIC DNA]</scope>
    <source>
        <strain evidence="3">SC2-7</strain>
    </source>
</reference>
<evidence type="ECO:0000313" key="2">
    <source>
        <dbReference type="EMBL" id="AVP57561.1"/>
    </source>
</evidence>
<keyword evidence="3" id="KW-1185">Reference proteome</keyword>
<dbReference type="EMBL" id="CP027792">
    <property type="protein sequence ID" value="AVP57561.1"/>
    <property type="molecule type" value="Genomic_DNA"/>
</dbReference>
<name>A0A2P1NKJ3_9BURK</name>
<accession>A0A2P1NKJ3</accession>
<dbReference type="PANTHER" id="PTHR33525">
    <property type="match status" value="1"/>
</dbReference>
<dbReference type="SUPFAM" id="SSF109604">
    <property type="entry name" value="HD-domain/PDEase-like"/>
    <property type="match status" value="1"/>
</dbReference>